<comment type="similarity">
    <text evidence="1">Belongs to the AIM41 family.</text>
</comment>
<reference evidence="2 3" key="1">
    <citation type="submission" date="2019-02" db="EMBL/GenBank/DDBJ databases">
        <title>Genome sequencing of the rare red list fungi Bondarzewia mesenterica.</title>
        <authorList>
            <person name="Buettner E."/>
            <person name="Kellner H."/>
        </authorList>
    </citation>
    <scope>NUCLEOTIDE SEQUENCE [LARGE SCALE GENOMIC DNA]</scope>
    <source>
        <strain evidence="2 3">DSM 108281</strain>
    </source>
</reference>
<sequence length="185" mass="20575">MYRLRVLYNYGHSALHSSRITCRRAFSEATAADVRARLLADLKSSMKTKDTFASTTIRSILAEVYNADKASSDEKISSSAITSLIRKAAARRADSTSQFIQASRPDLAEKEQREAEFLSSFLPPLLPEADVDRVLREVISEQSVEAQSDPRKALGKVFKAFYSKVDKSTVDPGVVKRRAETLLTN</sequence>
<dbReference type="OrthoDB" id="538640at2759"/>
<dbReference type="Gene3D" id="1.10.1510.10">
    <property type="entry name" value="Uncharacterised protein YqeY/AIM41 PF09424, N-terminal domain"/>
    <property type="match status" value="1"/>
</dbReference>
<dbReference type="PANTHER" id="PTHR28055:SF1">
    <property type="entry name" value="ALTERED INHERITANCE OF MITOCHONDRIA PROTEIN 41, MITOCHONDRIAL"/>
    <property type="match status" value="1"/>
</dbReference>
<dbReference type="Proteomes" id="UP000310158">
    <property type="component" value="Unassembled WGS sequence"/>
</dbReference>
<dbReference type="AlphaFoldDB" id="A0A4V3XEY8"/>
<dbReference type="EMBL" id="SGPL01000208">
    <property type="protein sequence ID" value="THH15473.1"/>
    <property type="molecule type" value="Genomic_DNA"/>
</dbReference>
<comment type="subcellular location">
    <subcellularLocation>
        <location evidence="1">Mitochondrion</location>
    </subcellularLocation>
</comment>
<proteinExistence type="inferred from homology"/>
<keyword evidence="1" id="KW-0496">Mitochondrion</keyword>
<dbReference type="InterPro" id="IPR019004">
    <property type="entry name" value="YqeY/Aim41"/>
</dbReference>
<dbReference type="Pfam" id="PF09424">
    <property type="entry name" value="YqeY"/>
    <property type="match status" value="1"/>
</dbReference>
<evidence type="ECO:0000256" key="1">
    <source>
        <dbReference type="RuleBase" id="RU365099"/>
    </source>
</evidence>
<evidence type="ECO:0000313" key="3">
    <source>
        <dbReference type="Proteomes" id="UP000310158"/>
    </source>
</evidence>
<dbReference type="GO" id="GO:0005739">
    <property type="term" value="C:mitochondrion"/>
    <property type="evidence" value="ECO:0007669"/>
    <property type="project" value="UniProtKB-SubCell"/>
</dbReference>
<organism evidence="2 3">
    <name type="scientific">Bondarzewia mesenterica</name>
    <dbReference type="NCBI Taxonomy" id="1095465"/>
    <lineage>
        <taxon>Eukaryota</taxon>
        <taxon>Fungi</taxon>
        <taxon>Dikarya</taxon>
        <taxon>Basidiomycota</taxon>
        <taxon>Agaricomycotina</taxon>
        <taxon>Agaricomycetes</taxon>
        <taxon>Russulales</taxon>
        <taxon>Bondarzewiaceae</taxon>
        <taxon>Bondarzewia</taxon>
    </lineage>
</organism>
<evidence type="ECO:0000313" key="2">
    <source>
        <dbReference type="EMBL" id="THH15473.1"/>
    </source>
</evidence>
<protein>
    <recommendedName>
        <fullName evidence="1">Altered inheritance of mitochondria protein 41</fullName>
    </recommendedName>
</protein>
<dbReference type="PANTHER" id="PTHR28055">
    <property type="entry name" value="ALTERED INHERITANCE OF MITOCHONDRIA PROTEIN 41, MITOCHONDRIAL"/>
    <property type="match status" value="1"/>
</dbReference>
<dbReference type="InterPro" id="IPR003789">
    <property type="entry name" value="Asn/Gln_tRNA_amidoTrase-B-like"/>
</dbReference>
<comment type="caution">
    <text evidence="2">The sequence shown here is derived from an EMBL/GenBank/DDBJ whole genome shotgun (WGS) entry which is preliminary data.</text>
</comment>
<gene>
    <name evidence="1" type="primary">AIM41</name>
    <name evidence="2" type="ORF">EW146_g4998</name>
</gene>
<dbReference type="InterPro" id="IPR042184">
    <property type="entry name" value="YqeY/Aim41_N"/>
</dbReference>
<name>A0A4V3XEY8_9AGAM</name>
<accession>A0A4V3XEY8</accession>
<keyword evidence="3" id="KW-1185">Reference proteome</keyword>
<dbReference type="SUPFAM" id="SSF89095">
    <property type="entry name" value="GatB/YqeY motif"/>
    <property type="match status" value="1"/>
</dbReference>
<dbReference type="GO" id="GO:0016884">
    <property type="term" value="F:carbon-nitrogen ligase activity, with glutamine as amido-N-donor"/>
    <property type="evidence" value="ECO:0007669"/>
    <property type="project" value="UniProtKB-UniRule"/>
</dbReference>